<dbReference type="GO" id="GO:0004177">
    <property type="term" value="F:aminopeptidase activity"/>
    <property type="evidence" value="ECO:0007669"/>
    <property type="project" value="UniProtKB-KW"/>
</dbReference>
<organism evidence="2 3">
    <name type="scientific">Aquibium pacificus</name>
    <dbReference type="NCBI Taxonomy" id="3153579"/>
    <lineage>
        <taxon>Bacteria</taxon>
        <taxon>Pseudomonadati</taxon>
        <taxon>Pseudomonadota</taxon>
        <taxon>Alphaproteobacteria</taxon>
        <taxon>Hyphomicrobiales</taxon>
        <taxon>Phyllobacteriaceae</taxon>
        <taxon>Aquibium</taxon>
    </lineage>
</organism>
<dbReference type="InterPro" id="IPR000587">
    <property type="entry name" value="Creatinase_N"/>
</dbReference>
<keyword evidence="3" id="KW-1185">Reference proteome</keyword>
<feature type="domain" description="Creatinase N-terminal" evidence="1">
    <location>
        <begin position="21"/>
        <end position="154"/>
    </location>
</feature>
<dbReference type="SUPFAM" id="SSF53092">
    <property type="entry name" value="Creatinase/prolidase N-terminal domain"/>
    <property type="match status" value="1"/>
</dbReference>
<keyword evidence="2" id="KW-0031">Aminopeptidase</keyword>
<sequence length="362" mass="38180">MRRGLIVWNPEEITRQALDTRLERLRAAMSRDGLDAIILYTNFVRPAAVAYMSSFSPYWADGLLFIPASGQPIFSTSMSTRMNGWIKTVNPVGDVVNTRRPGVHVGAWLKDHPDVRRIGVVEIDGLPAGIYDDLAATAPHVSLVDATALFADYRGHVDATEHALLSRAATLAEEGLAAVDPQAMTEAGTVVGRVEQVARLGGAEEAYVAIAPDTGSDLRLARLSGAVALGRSFAVRSSVAYKGAWVRRTRTFSADPAAAGQIARLDAWFADLVANLDTARGLAPQVEAAAIAAGGSQPIALIESCSGTYPLQALASPAQPPRPGALYVISLAMRLDGIGWIGATPVIPGMSLATADRATETA</sequence>
<gene>
    <name evidence="2" type="ORF">ABGN05_08795</name>
</gene>
<dbReference type="Pfam" id="PF01321">
    <property type="entry name" value="Creatinase_N"/>
    <property type="match status" value="1"/>
</dbReference>
<evidence type="ECO:0000313" key="3">
    <source>
        <dbReference type="Proteomes" id="UP001556692"/>
    </source>
</evidence>
<keyword evidence="2" id="KW-0645">Protease</keyword>
<reference evidence="2 3" key="1">
    <citation type="submission" date="2024-05" db="EMBL/GenBank/DDBJ databases">
        <authorList>
            <person name="Jiang F."/>
        </authorList>
    </citation>
    <scope>NUCLEOTIDE SEQUENCE [LARGE SCALE GENOMIC DNA]</scope>
    <source>
        <strain evidence="2 3">LZ166</strain>
    </source>
</reference>
<dbReference type="RefSeq" id="WP_367953636.1">
    <property type="nucleotide sequence ID" value="NZ_JBDPGJ010000002.1"/>
</dbReference>
<dbReference type="EMBL" id="JBDPGJ010000002">
    <property type="protein sequence ID" value="MEX0405756.1"/>
    <property type="molecule type" value="Genomic_DNA"/>
</dbReference>
<accession>A0ABV3SGT5</accession>
<evidence type="ECO:0000259" key="1">
    <source>
        <dbReference type="Pfam" id="PF01321"/>
    </source>
</evidence>
<dbReference type="InterPro" id="IPR029149">
    <property type="entry name" value="Creatin/AminoP/Spt16_N"/>
</dbReference>
<protein>
    <submittedName>
        <fullName evidence="2">Aminopeptidase P family N-terminal domain-containing protein</fullName>
    </submittedName>
</protein>
<proteinExistence type="predicted"/>
<dbReference type="Proteomes" id="UP001556692">
    <property type="component" value="Unassembled WGS sequence"/>
</dbReference>
<name>A0ABV3SGT5_9HYPH</name>
<dbReference type="Gene3D" id="3.40.350.10">
    <property type="entry name" value="Creatinase/prolidase N-terminal domain"/>
    <property type="match status" value="1"/>
</dbReference>
<comment type="caution">
    <text evidence="2">The sequence shown here is derived from an EMBL/GenBank/DDBJ whole genome shotgun (WGS) entry which is preliminary data.</text>
</comment>
<evidence type="ECO:0000313" key="2">
    <source>
        <dbReference type="EMBL" id="MEX0405756.1"/>
    </source>
</evidence>
<keyword evidence="2" id="KW-0378">Hydrolase</keyword>